<dbReference type="EMBL" id="QRDC01000013">
    <property type="protein sequence ID" value="KAA1276973.1"/>
    <property type="molecule type" value="Genomic_DNA"/>
</dbReference>
<dbReference type="RefSeq" id="WP_103849001.1">
    <property type="nucleotide sequence ID" value="NZ_QRDC01000013.1"/>
</dbReference>
<evidence type="ECO:0000313" key="2">
    <source>
        <dbReference type="Proteomes" id="UP000468420"/>
    </source>
</evidence>
<gene>
    <name evidence="1" type="ORF">DXF85_16675</name>
</gene>
<dbReference type="Proteomes" id="UP000468420">
    <property type="component" value="Unassembled WGS sequence"/>
</dbReference>
<evidence type="ECO:0000313" key="1">
    <source>
        <dbReference type="EMBL" id="KAA1276973.1"/>
    </source>
</evidence>
<name>A0A6N6K1Q2_9ENTR</name>
<accession>A0A6N6K1Q2</accession>
<comment type="caution">
    <text evidence="1">The sequence shown here is derived from an EMBL/GenBank/DDBJ whole genome shotgun (WGS) entry which is preliminary data.</text>
</comment>
<proteinExistence type="predicted"/>
<reference evidence="1 2" key="1">
    <citation type="submission" date="2018-08" db="EMBL/GenBank/DDBJ databases">
        <title>Complete genomic analysis of a Citrobacter pasteurii isolated from cockles (Cerastoderma edule) containing a new chromosomic qnrB allele.</title>
        <authorList>
            <person name="Rodrigues A."/>
            <person name="Baptista T."/>
            <person name="Quesada A."/>
            <person name="Campos M.J."/>
        </authorList>
    </citation>
    <scope>NUCLEOTIDE SEQUENCE [LARGE SCALE GENOMIC DNA]</scope>
    <source>
        <strain evidence="1 2">BA18</strain>
    </source>
</reference>
<dbReference type="AlphaFoldDB" id="A0A6N6K1Q2"/>
<organism evidence="1 2">
    <name type="scientific">Citrobacter pasteurii</name>
    <dbReference type="NCBI Taxonomy" id="1563222"/>
    <lineage>
        <taxon>Bacteria</taxon>
        <taxon>Pseudomonadati</taxon>
        <taxon>Pseudomonadota</taxon>
        <taxon>Gammaproteobacteria</taxon>
        <taxon>Enterobacterales</taxon>
        <taxon>Enterobacteriaceae</taxon>
        <taxon>Citrobacter</taxon>
    </lineage>
</organism>
<protein>
    <submittedName>
        <fullName evidence="1">Uncharacterized protein</fullName>
    </submittedName>
</protein>
<sequence>MQIPDDLIPGLPEHTGPVLIYFVKGNVVRGFALRKDEFVTSLRALEEARKKAGLPVSDAG</sequence>